<reference evidence="1" key="1">
    <citation type="submission" date="2021-05" db="EMBL/GenBank/DDBJ databases">
        <title>A free-living protist that lacks canonical eukaryotic 1 DNA replication and segregation systems.</title>
        <authorList>
            <person name="Salas-Leiva D.E."/>
            <person name="Tromer E.C."/>
            <person name="Curtis B.A."/>
            <person name="Jerlstrom-Hultqvist J."/>
            <person name="Kolisko M."/>
            <person name="Yi Z."/>
            <person name="Salas-Leiva J.S."/>
            <person name="Gallot-Lavallee L."/>
            <person name="Kops G.J.P.L."/>
            <person name="Archibald J.M."/>
            <person name="Simpson A.G.B."/>
            <person name="Roger A.J."/>
        </authorList>
    </citation>
    <scope>NUCLEOTIDE SEQUENCE</scope>
    <source>
        <strain evidence="1">BICM</strain>
    </source>
</reference>
<name>A0A8J6B962_9EUKA</name>
<accession>A0A8J6B962</accession>
<dbReference type="EMBL" id="JAHDYR010000011">
    <property type="protein sequence ID" value="KAG9395372.1"/>
    <property type="molecule type" value="Genomic_DNA"/>
</dbReference>
<dbReference type="Proteomes" id="UP000717585">
    <property type="component" value="Unassembled WGS sequence"/>
</dbReference>
<protein>
    <submittedName>
        <fullName evidence="1">Uncharacterized protein</fullName>
    </submittedName>
</protein>
<proteinExistence type="predicted"/>
<sequence length="318" mass="35304">MMTGVSGPILPFLPLVVSSWSDQCTGMTQRLAQLDRVGPSAFICRQLWNFLILSLNPTSMMTSRLFRPLGNKPPMSFGLERTTHGVGSGRSEMLIPATSASNSGFVNRSMADPRDFPLIMAALVIIDKHRVSHSKVAVIKRISDPSFRSELLRCWFHTPAEWITAEEAQAACNVRYGRHSENSFRYIYLPQVIENLHKLIEQEPDDEEKAIMATLQSIRESTPSSGSELLPRVVTPKPKTKTTKKWDMLIPSVDRSPRSAALPVVREIDEEENIESTRNPADPGQARLLVPPQKAPTRVAMEPTSQGQCLAGTCVLSL</sequence>
<organism evidence="1 2">
    <name type="scientific">Carpediemonas membranifera</name>
    <dbReference type="NCBI Taxonomy" id="201153"/>
    <lineage>
        <taxon>Eukaryota</taxon>
        <taxon>Metamonada</taxon>
        <taxon>Carpediemonas-like organisms</taxon>
        <taxon>Carpediemonas</taxon>
    </lineage>
</organism>
<dbReference type="AlphaFoldDB" id="A0A8J6B962"/>
<keyword evidence="2" id="KW-1185">Reference proteome</keyword>
<evidence type="ECO:0000313" key="1">
    <source>
        <dbReference type="EMBL" id="KAG9395372.1"/>
    </source>
</evidence>
<gene>
    <name evidence="1" type="ORF">J8273_2939</name>
</gene>
<evidence type="ECO:0000313" key="2">
    <source>
        <dbReference type="Proteomes" id="UP000717585"/>
    </source>
</evidence>
<comment type="caution">
    <text evidence="1">The sequence shown here is derived from an EMBL/GenBank/DDBJ whole genome shotgun (WGS) entry which is preliminary data.</text>
</comment>